<proteinExistence type="predicted"/>
<gene>
    <name evidence="2" type="ORF">NCTC11087_01753</name>
</gene>
<evidence type="ECO:0000313" key="2">
    <source>
        <dbReference type="EMBL" id="SUO04826.1"/>
    </source>
</evidence>
<keyword evidence="1" id="KW-0472">Membrane</keyword>
<evidence type="ECO:0000256" key="1">
    <source>
        <dbReference type="SAM" id="Phobius"/>
    </source>
</evidence>
<dbReference type="AlphaFoldDB" id="A0A380LSI6"/>
<reference evidence="2 3" key="1">
    <citation type="submission" date="2018-06" db="EMBL/GenBank/DDBJ databases">
        <authorList>
            <consortium name="Pathogen Informatics"/>
            <person name="Doyle S."/>
        </authorList>
    </citation>
    <scope>NUCLEOTIDE SEQUENCE [LARGE SCALE GENOMIC DNA]</scope>
    <source>
        <strain evidence="2 3">NCTC11087</strain>
    </source>
</reference>
<accession>A0A380LSI6</accession>
<dbReference type="GeneID" id="77462696"/>
<keyword evidence="1" id="KW-1133">Transmembrane helix</keyword>
<organism evidence="2 3">
    <name type="scientific">Faecalicoccus pleomorphus</name>
    <dbReference type="NCBI Taxonomy" id="1323"/>
    <lineage>
        <taxon>Bacteria</taxon>
        <taxon>Bacillati</taxon>
        <taxon>Bacillota</taxon>
        <taxon>Erysipelotrichia</taxon>
        <taxon>Erysipelotrichales</taxon>
        <taxon>Erysipelotrichaceae</taxon>
        <taxon>Faecalicoccus</taxon>
    </lineage>
</organism>
<dbReference type="OrthoDB" id="1654752at2"/>
<protein>
    <submittedName>
        <fullName evidence="2">Protein of uncharacterized function (DUF1622)</fullName>
    </submittedName>
</protein>
<keyword evidence="3" id="KW-1185">Reference proteome</keyword>
<dbReference type="Pfam" id="PF07784">
    <property type="entry name" value="DUF1622"/>
    <property type="match status" value="1"/>
</dbReference>
<feature type="transmembrane region" description="Helical" evidence="1">
    <location>
        <begin position="81"/>
        <end position="100"/>
    </location>
</feature>
<dbReference type="Proteomes" id="UP000255523">
    <property type="component" value="Unassembled WGS sequence"/>
</dbReference>
<dbReference type="InterPro" id="IPR012427">
    <property type="entry name" value="DUF1622"/>
</dbReference>
<dbReference type="EMBL" id="UHFX01000003">
    <property type="protein sequence ID" value="SUO04826.1"/>
    <property type="molecule type" value="Genomic_DNA"/>
</dbReference>
<name>A0A380LSI6_9FIRM</name>
<keyword evidence="1" id="KW-0812">Transmembrane</keyword>
<feature type="transmembrane region" description="Helical" evidence="1">
    <location>
        <begin position="20"/>
        <end position="41"/>
    </location>
</feature>
<evidence type="ECO:0000313" key="3">
    <source>
        <dbReference type="Proteomes" id="UP000255523"/>
    </source>
</evidence>
<dbReference type="RefSeq" id="WP_022790663.1">
    <property type="nucleotide sequence ID" value="NZ_CALEXM010000022.1"/>
</dbReference>
<sequence>MEIFIEQLHEWLIQISYLTVYFLEALSLASVIYSTFHSLLATFRKDKNSKKPLLRGLSIALTFKLAAEIVRTITVRSLSEILQIGALILVKAAITFLIHWEWKSSDVMHKDVDEFE</sequence>